<dbReference type="RefSeq" id="WP_141860675.1">
    <property type="nucleotide sequence ID" value="NZ_BAAAKA010000014.1"/>
</dbReference>
<dbReference type="Pfam" id="PF02909">
    <property type="entry name" value="TetR_C_1"/>
    <property type="match status" value="1"/>
</dbReference>
<dbReference type="GO" id="GO:0000976">
    <property type="term" value="F:transcription cis-regulatory region binding"/>
    <property type="evidence" value="ECO:0007669"/>
    <property type="project" value="TreeGrafter"/>
</dbReference>
<evidence type="ECO:0000256" key="4">
    <source>
        <dbReference type="PROSITE-ProRule" id="PRU00335"/>
    </source>
</evidence>
<dbReference type="GO" id="GO:0003700">
    <property type="term" value="F:DNA-binding transcription factor activity"/>
    <property type="evidence" value="ECO:0007669"/>
    <property type="project" value="TreeGrafter"/>
</dbReference>
<keyword evidence="3" id="KW-0804">Transcription</keyword>
<dbReference type="SUPFAM" id="SSF46689">
    <property type="entry name" value="Homeodomain-like"/>
    <property type="match status" value="1"/>
</dbReference>
<comment type="caution">
    <text evidence="6">The sequence shown here is derived from an EMBL/GenBank/DDBJ whole genome shotgun (WGS) entry which is preliminary data.</text>
</comment>
<dbReference type="OrthoDB" id="329481at2"/>
<dbReference type="PROSITE" id="PS50977">
    <property type="entry name" value="HTH_TETR_2"/>
    <property type="match status" value="1"/>
</dbReference>
<evidence type="ECO:0000256" key="3">
    <source>
        <dbReference type="ARBA" id="ARBA00023163"/>
    </source>
</evidence>
<reference evidence="6 7" key="1">
    <citation type="submission" date="2019-06" db="EMBL/GenBank/DDBJ databases">
        <title>Sequencing the genomes of 1000 actinobacteria strains.</title>
        <authorList>
            <person name="Klenk H.-P."/>
        </authorList>
    </citation>
    <scope>NUCLEOTIDE SEQUENCE [LARGE SCALE GENOMIC DNA]</scope>
    <source>
        <strain evidence="6 7">DSM 17305</strain>
    </source>
</reference>
<proteinExistence type="predicted"/>
<dbReference type="InterPro" id="IPR036271">
    <property type="entry name" value="Tet_transcr_reg_TetR-rel_C_sf"/>
</dbReference>
<dbReference type="InterPro" id="IPR004111">
    <property type="entry name" value="Repressor_TetR_C"/>
</dbReference>
<dbReference type="AlphaFoldDB" id="A0A542DTM4"/>
<dbReference type="EMBL" id="VFMM01000003">
    <property type="protein sequence ID" value="TQJ06418.1"/>
    <property type="molecule type" value="Genomic_DNA"/>
</dbReference>
<dbReference type="Pfam" id="PF00440">
    <property type="entry name" value="TetR_N"/>
    <property type="match status" value="1"/>
</dbReference>
<dbReference type="InterPro" id="IPR009057">
    <property type="entry name" value="Homeodomain-like_sf"/>
</dbReference>
<keyword evidence="2 4" id="KW-0238">DNA-binding</keyword>
<dbReference type="Gene3D" id="1.10.357.10">
    <property type="entry name" value="Tetracycline Repressor, domain 2"/>
    <property type="match status" value="1"/>
</dbReference>
<evidence type="ECO:0000313" key="7">
    <source>
        <dbReference type="Proteomes" id="UP000316298"/>
    </source>
</evidence>
<dbReference type="SUPFAM" id="SSF48498">
    <property type="entry name" value="Tetracyclin repressor-like, C-terminal domain"/>
    <property type="match status" value="1"/>
</dbReference>
<feature type="domain" description="HTH tetR-type" evidence="5">
    <location>
        <begin position="19"/>
        <end position="79"/>
    </location>
</feature>
<evidence type="ECO:0000313" key="6">
    <source>
        <dbReference type="EMBL" id="TQJ06418.1"/>
    </source>
</evidence>
<dbReference type="Proteomes" id="UP000316298">
    <property type="component" value="Unassembled WGS sequence"/>
</dbReference>
<evidence type="ECO:0000259" key="5">
    <source>
        <dbReference type="PROSITE" id="PS50977"/>
    </source>
</evidence>
<keyword evidence="1" id="KW-0805">Transcription regulation</keyword>
<dbReference type="PANTHER" id="PTHR30055:SF151">
    <property type="entry name" value="TRANSCRIPTIONAL REGULATORY PROTEIN"/>
    <property type="match status" value="1"/>
</dbReference>
<dbReference type="InterPro" id="IPR001647">
    <property type="entry name" value="HTH_TetR"/>
</dbReference>
<feature type="DNA-binding region" description="H-T-H motif" evidence="4">
    <location>
        <begin position="42"/>
        <end position="61"/>
    </location>
</feature>
<name>A0A542DTM4_9ACTN</name>
<evidence type="ECO:0000256" key="2">
    <source>
        <dbReference type="ARBA" id="ARBA00023125"/>
    </source>
</evidence>
<dbReference type="InterPro" id="IPR050109">
    <property type="entry name" value="HTH-type_TetR-like_transc_reg"/>
</dbReference>
<dbReference type="PANTHER" id="PTHR30055">
    <property type="entry name" value="HTH-TYPE TRANSCRIPTIONAL REGULATOR RUTR"/>
    <property type="match status" value="1"/>
</dbReference>
<accession>A0A542DTM4</accession>
<gene>
    <name evidence="6" type="ORF">FB475_6078</name>
</gene>
<organism evidence="6 7">
    <name type="scientific">Kribbella jejuensis</name>
    <dbReference type="NCBI Taxonomy" id="236068"/>
    <lineage>
        <taxon>Bacteria</taxon>
        <taxon>Bacillati</taxon>
        <taxon>Actinomycetota</taxon>
        <taxon>Actinomycetes</taxon>
        <taxon>Propionibacteriales</taxon>
        <taxon>Kribbellaceae</taxon>
        <taxon>Kribbella</taxon>
    </lineage>
</organism>
<protein>
    <submittedName>
        <fullName evidence="6">TetR family transcriptional regulator</fullName>
    </submittedName>
</protein>
<dbReference type="GO" id="GO:0045892">
    <property type="term" value="P:negative regulation of DNA-templated transcription"/>
    <property type="evidence" value="ECO:0007669"/>
    <property type="project" value="InterPro"/>
</dbReference>
<keyword evidence="7" id="KW-1185">Reference proteome</keyword>
<sequence>MTELLWGKEPPRSRGPKPAITLTEIAEAAIAIADAEGLDAVSMQRVAGDLPVTKMALYRYVPGKTELVAVMSDLAMGAPPAAPDKPWREALHAWALDLYEGFTRHPWLLQSTIGRRLLGPNELAWMERGLGALTDTGLTGGEQLDSILVITSHVRNIAQQSTTFPGHTQGLTEQDMQQSLAEIMTTEAARFPHLVAAMSTSAGSENQGLEFGLQRILDGLELLVKSRIAVPDRIETLSVERRR</sequence>
<evidence type="ECO:0000256" key="1">
    <source>
        <dbReference type="ARBA" id="ARBA00023015"/>
    </source>
</evidence>